<dbReference type="PIRSF" id="PIRSF006078">
    <property type="entry name" value="GlxK"/>
    <property type="match status" value="1"/>
</dbReference>
<dbReference type="RefSeq" id="WP_067761188.1">
    <property type="nucleotide sequence ID" value="NZ_CP015772.1"/>
</dbReference>
<protein>
    <submittedName>
        <fullName evidence="5">Glycerate kinase</fullName>
    </submittedName>
</protein>
<dbReference type="Pfam" id="PF02595">
    <property type="entry name" value="Gly_kinase"/>
    <property type="match status" value="1"/>
</dbReference>
<evidence type="ECO:0000256" key="1">
    <source>
        <dbReference type="ARBA" id="ARBA00006284"/>
    </source>
</evidence>
<keyword evidence="6" id="KW-1185">Reference proteome</keyword>
<dbReference type="InterPro" id="IPR018197">
    <property type="entry name" value="Glycerate_kinase_RE-like"/>
</dbReference>
<evidence type="ECO:0000256" key="3">
    <source>
        <dbReference type="ARBA" id="ARBA00022777"/>
    </source>
</evidence>
<dbReference type="GO" id="GO:0031388">
    <property type="term" value="P:organic acid phosphorylation"/>
    <property type="evidence" value="ECO:0007669"/>
    <property type="project" value="UniProtKB-UniRule"/>
</dbReference>
<dbReference type="Gene3D" id="3.40.50.10350">
    <property type="entry name" value="Glycerate kinase, domain 1"/>
    <property type="match status" value="1"/>
</dbReference>
<evidence type="ECO:0000256" key="2">
    <source>
        <dbReference type="ARBA" id="ARBA00022679"/>
    </source>
</evidence>
<dbReference type="InterPro" id="IPR004381">
    <property type="entry name" value="Glycerate_kinase"/>
</dbReference>
<dbReference type="Proteomes" id="UP000077667">
    <property type="component" value="Chromosome"/>
</dbReference>
<dbReference type="SUPFAM" id="SSF110738">
    <property type="entry name" value="Glycerate kinase I"/>
    <property type="match status" value="1"/>
</dbReference>
<dbReference type="PANTHER" id="PTHR21599">
    <property type="entry name" value="GLYCERATE KINASE"/>
    <property type="match status" value="1"/>
</dbReference>
<dbReference type="InterPro" id="IPR036129">
    <property type="entry name" value="Glycerate_kinase_sf"/>
</dbReference>
<dbReference type="Gene3D" id="3.90.1510.10">
    <property type="entry name" value="Glycerate kinase, domain 2"/>
    <property type="match status" value="1"/>
</dbReference>
<dbReference type="PANTHER" id="PTHR21599:SF0">
    <property type="entry name" value="GLYCERATE KINASE"/>
    <property type="match status" value="1"/>
</dbReference>
<dbReference type="AlphaFoldDB" id="A0A1A9I7I1"/>
<keyword evidence="3 4" id="KW-0418">Kinase</keyword>
<dbReference type="KEGG" id="nia:A8C56_23500"/>
<accession>A0A1A9I7I1</accession>
<dbReference type="EMBL" id="CP015772">
    <property type="protein sequence ID" value="ANH83543.1"/>
    <property type="molecule type" value="Genomic_DNA"/>
</dbReference>
<reference evidence="5 6" key="1">
    <citation type="submission" date="2016-05" db="EMBL/GenBank/DDBJ databases">
        <title>Niabella ginsenosidivorans BS26 whole genome sequencing.</title>
        <authorList>
            <person name="Im W.T."/>
            <person name="Siddiqi M.Z."/>
        </authorList>
    </citation>
    <scope>NUCLEOTIDE SEQUENCE [LARGE SCALE GENOMIC DNA]</scope>
    <source>
        <strain evidence="5 6">BS26</strain>
    </source>
</reference>
<dbReference type="STRING" id="1176587.A8C56_23500"/>
<proteinExistence type="inferred from homology"/>
<evidence type="ECO:0000256" key="4">
    <source>
        <dbReference type="PIRNR" id="PIRNR006078"/>
    </source>
</evidence>
<gene>
    <name evidence="5" type="ORF">A8C56_23500</name>
</gene>
<evidence type="ECO:0000313" key="6">
    <source>
        <dbReference type="Proteomes" id="UP000077667"/>
    </source>
</evidence>
<keyword evidence="2 4" id="KW-0808">Transferase</keyword>
<dbReference type="OrthoDB" id="9774290at2"/>
<comment type="similarity">
    <text evidence="1 4">Belongs to the glycerate kinase type-1 family.</text>
</comment>
<dbReference type="GO" id="GO:0008887">
    <property type="term" value="F:glycerate kinase activity"/>
    <property type="evidence" value="ECO:0007669"/>
    <property type="project" value="UniProtKB-UniRule"/>
</dbReference>
<dbReference type="NCBIfam" id="TIGR00045">
    <property type="entry name" value="glycerate kinase"/>
    <property type="match status" value="1"/>
</dbReference>
<name>A0A1A9I7I1_9BACT</name>
<organism evidence="5 6">
    <name type="scientific">Niabella ginsenosidivorans</name>
    <dbReference type="NCBI Taxonomy" id="1176587"/>
    <lineage>
        <taxon>Bacteria</taxon>
        <taxon>Pseudomonadati</taxon>
        <taxon>Bacteroidota</taxon>
        <taxon>Chitinophagia</taxon>
        <taxon>Chitinophagales</taxon>
        <taxon>Chitinophagaceae</taxon>
        <taxon>Niabella</taxon>
    </lineage>
</organism>
<evidence type="ECO:0000313" key="5">
    <source>
        <dbReference type="EMBL" id="ANH83543.1"/>
    </source>
</evidence>
<sequence length="382" mass="40549">MKLVIAPNAFKNSLPATAAVEALKEGLLQSGLKGELVCCPVGDGGDGTGELLRQFFKAEVLLHKVKDPLGRMIEAPLGWIPETGTAIIEMADAAGLRLLQPEEYAPLYATTAGCGQLIKKALDKGAAEILLCIGGSATVDGGTGILSELGIVFKDKAGRRLQRLPADLPQLYGIEQQELDLRVLQTNIVILCDVQNRLLGTDGAAAVFGPQKGATTGDVLLLEKALQRFNRVTEQTTGVTMNDLDHSGAAGGVAAALCAFCRAKPVEGIAYFLEKINFKQQLVRADWVVTGEGIIDGQTLKGKAPFGVAKMAKEQGCKVIGVAGRVPASSDNVLGNYFDRLLSINEIAVPLEVAIRNTRINLIRAGIKIGKWLRAEAGDRKE</sequence>
<dbReference type="InterPro" id="IPR018193">
    <property type="entry name" value="Glyc_kinase_flavodox-like_fold"/>
</dbReference>